<dbReference type="InterPro" id="IPR013974">
    <property type="entry name" value="SAF"/>
</dbReference>
<gene>
    <name evidence="2" type="ORF">UFOPK2579_01139</name>
</gene>
<feature type="domain" description="SAF" evidence="1">
    <location>
        <begin position="40"/>
        <end position="106"/>
    </location>
</feature>
<dbReference type="AlphaFoldDB" id="A0A6J6Q1V5"/>
<dbReference type="Pfam" id="PF08666">
    <property type="entry name" value="SAF"/>
    <property type="match status" value="1"/>
</dbReference>
<dbReference type="InterPro" id="IPR031571">
    <property type="entry name" value="RcpC_dom"/>
</dbReference>
<dbReference type="InterPro" id="IPR017592">
    <property type="entry name" value="Pilus_assmbl_Flp-typ_CpaB"/>
</dbReference>
<dbReference type="NCBIfam" id="TIGR03177">
    <property type="entry name" value="pilus_cpaB"/>
    <property type="match status" value="1"/>
</dbReference>
<dbReference type="EMBL" id="CAEZXR010000118">
    <property type="protein sequence ID" value="CAB4705059.1"/>
    <property type="molecule type" value="Genomic_DNA"/>
</dbReference>
<name>A0A6J6Q1V5_9ZZZZ</name>
<dbReference type="SMART" id="SM00858">
    <property type="entry name" value="SAF"/>
    <property type="match status" value="1"/>
</dbReference>
<dbReference type="Pfam" id="PF16976">
    <property type="entry name" value="RcpC"/>
    <property type="match status" value="1"/>
</dbReference>
<accession>A0A6J6Q1V5</accession>
<organism evidence="2">
    <name type="scientific">freshwater metagenome</name>
    <dbReference type="NCBI Taxonomy" id="449393"/>
    <lineage>
        <taxon>unclassified sequences</taxon>
        <taxon>metagenomes</taxon>
        <taxon>ecological metagenomes</taxon>
    </lineage>
</organism>
<dbReference type="CDD" id="cd11614">
    <property type="entry name" value="SAF_CpaB_FlgA_like"/>
    <property type="match status" value="1"/>
</dbReference>
<proteinExistence type="predicted"/>
<reference evidence="2" key="1">
    <citation type="submission" date="2020-05" db="EMBL/GenBank/DDBJ databases">
        <authorList>
            <person name="Chiriac C."/>
            <person name="Salcher M."/>
            <person name="Ghai R."/>
            <person name="Kavagutti S V."/>
        </authorList>
    </citation>
    <scope>NUCLEOTIDE SEQUENCE</scope>
</reference>
<sequence>MDRRRVLLIAAALVAALGTVLVFLYVQGADNRAEDKFATVEVLVATVPIQPGETVADAAANAKFSLEPIAEGQVLPGALTTIQGIDGQVALTTIYPGEQIVPQKFGTTALTESTLPIPEGSVAMSANLTDPARVAGFVNPGSKVAVLLTGTDPTTGAQYSRVLLDAVTVIGVGSTTPVTTTTTPAGTDGTTQTVEALPRTLLTFAVKQKDWLRLTYAQTQGELSLALIGPDTQIGYGPGVDSSTLFDGQ</sequence>
<evidence type="ECO:0000259" key="1">
    <source>
        <dbReference type="SMART" id="SM00858"/>
    </source>
</evidence>
<protein>
    <submittedName>
        <fullName evidence="2">Unannotated protein</fullName>
    </submittedName>
</protein>
<evidence type="ECO:0000313" key="2">
    <source>
        <dbReference type="EMBL" id="CAB4705059.1"/>
    </source>
</evidence>